<reference evidence="1" key="1">
    <citation type="submission" date="2016-04" db="EMBL/GenBank/DDBJ databases">
        <authorList>
            <person name="Evans L.H."/>
            <person name="Alamgir A."/>
            <person name="Owens N."/>
            <person name="Weber N.D."/>
            <person name="Virtaneva K."/>
            <person name="Barbian K."/>
            <person name="Babar A."/>
            <person name="Rosenke K."/>
        </authorList>
    </citation>
    <scope>NUCLEOTIDE SEQUENCE [LARGE SCALE GENOMIC DNA]</scope>
    <source>
        <strain evidence="1">CBS 101.48</strain>
    </source>
</reference>
<keyword evidence="2" id="KW-1185">Reference proteome</keyword>
<sequence>MIWDVADEYERFDDVYEVEKVVDHKQDETTNKYIYKIIFNPNNAYKRIGSESVENLVWLRRNDKHSKDIPNLVLPI</sequence>
<dbReference type="AlphaFoldDB" id="A0A168N660"/>
<dbReference type="EMBL" id="LT553035">
    <property type="protein sequence ID" value="SAL99897.1"/>
    <property type="molecule type" value="Genomic_DNA"/>
</dbReference>
<gene>
    <name evidence="1" type="primary">ABSGL_05551.1 scaffold 7178</name>
</gene>
<proteinExistence type="predicted"/>
<protein>
    <submittedName>
        <fullName evidence="1">Uncharacterized protein</fullName>
    </submittedName>
</protein>
<evidence type="ECO:0000313" key="2">
    <source>
        <dbReference type="Proteomes" id="UP000078561"/>
    </source>
</evidence>
<organism evidence="1">
    <name type="scientific">Absidia glauca</name>
    <name type="common">Pin mould</name>
    <dbReference type="NCBI Taxonomy" id="4829"/>
    <lineage>
        <taxon>Eukaryota</taxon>
        <taxon>Fungi</taxon>
        <taxon>Fungi incertae sedis</taxon>
        <taxon>Mucoromycota</taxon>
        <taxon>Mucoromycotina</taxon>
        <taxon>Mucoromycetes</taxon>
        <taxon>Mucorales</taxon>
        <taxon>Cunninghamellaceae</taxon>
        <taxon>Absidia</taxon>
    </lineage>
</organism>
<evidence type="ECO:0000313" key="1">
    <source>
        <dbReference type="EMBL" id="SAL99897.1"/>
    </source>
</evidence>
<dbReference type="InParanoid" id="A0A168N660"/>
<accession>A0A168N660</accession>
<dbReference type="Proteomes" id="UP000078561">
    <property type="component" value="Unassembled WGS sequence"/>
</dbReference>
<name>A0A168N660_ABSGL</name>